<evidence type="ECO:0000313" key="2">
    <source>
        <dbReference type="Proteomes" id="UP000474296"/>
    </source>
</evidence>
<dbReference type="EMBL" id="JAABOQ010000001">
    <property type="protein sequence ID" value="NER15907.1"/>
    <property type="molecule type" value="Genomic_DNA"/>
</dbReference>
<protein>
    <submittedName>
        <fullName evidence="1">Uncharacterized protein</fullName>
    </submittedName>
</protein>
<keyword evidence="2" id="KW-1185">Reference proteome</keyword>
<dbReference type="AlphaFoldDB" id="A0A6M0CKG5"/>
<organism evidence="1 2">
    <name type="scientific">Spongiivirga citrea</name>
    <dbReference type="NCBI Taxonomy" id="1481457"/>
    <lineage>
        <taxon>Bacteria</taxon>
        <taxon>Pseudomonadati</taxon>
        <taxon>Bacteroidota</taxon>
        <taxon>Flavobacteriia</taxon>
        <taxon>Flavobacteriales</taxon>
        <taxon>Flavobacteriaceae</taxon>
        <taxon>Spongiivirga</taxon>
    </lineage>
</organism>
<dbReference type="Proteomes" id="UP000474296">
    <property type="component" value="Unassembled WGS sequence"/>
</dbReference>
<comment type="caution">
    <text evidence="1">The sequence shown here is derived from an EMBL/GenBank/DDBJ whole genome shotgun (WGS) entry which is preliminary data.</text>
</comment>
<evidence type="ECO:0000313" key="1">
    <source>
        <dbReference type="EMBL" id="NER15907.1"/>
    </source>
</evidence>
<gene>
    <name evidence="1" type="ORF">GWK10_01730</name>
</gene>
<dbReference type="RefSeq" id="WP_164029172.1">
    <property type="nucleotide sequence ID" value="NZ_JAABOQ010000001.1"/>
</dbReference>
<sequence length="207" mass="23684">MNRRITFPLLALTIILSSCRQIDPNKQVDEGTVEKNSYSSKEIGWSITIPNNWNVISKEQTDKYQEKGLDAMGELVEGEIDVSGLRNLIGFEKDRFNIFQSTSEPFQLEYDGEWQENNAGIKELIYNAYRQQGIKADSTATTVEKIDGLDFLSYTFTIYAPNGDVILNQIVYSRLINGFDFGVNINYNNDSDKKEMMDAWLGSKFKR</sequence>
<accession>A0A6M0CKG5</accession>
<reference evidence="1 2" key="1">
    <citation type="submission" date="2020-01" db="EMBL/GenBank/DDBJ databases">
        <title>Spongiivirga citrea KCTC 32990T.</title>
        <authorList>
            <person name="Wang G."/>
        </authorList>
    </citation>
    <scope>NUCLEOTIDE SEQUENCE [LARGE SCALE GENOMIC DNA]</scope>
    <source>
        <strain evidence="1 2">KCTC 32990</strain>
    </source>
</reference>
<proteinExistence type="predicted"/>
<dbReference type="PROSITE" id="PS51257">
    <property type="entry name" value="PROKAR_LIPOPROTEIN"/>
    <property type="match status" value="1"/>
</dbReference>
<name>A0A6M0CKG5_9FLAO</name>